<feature type="binding site" evidence="7">
    <location>
        <position position="127"/>
    </location>
    <ligand>
        <name>Zn(2+)</name>
        <dbReference type="ChEBI" id="CHEBI:29105"/>
    </ligand>
</feature>
<feature type="binding site" evidence="7">
    <location>
        <position position="124"/>
    </location>
    <ligand>
        <name>Zn(2+)</name>
        <dbReference type="ChEBI" id="CHEBI:29105"/>
    </ligand>
</feature>
<keyword evidence="9" id="KW-1185">Reference proteome</keyword>
<dbReference type="InterPro" id="IPR002481">
    <property type="entry name" value="FUR"/>
</dbReference>
<protein>
    <submittedName>
        <fullName evidence="8">Fur family transcriptional regulator, zinc uptake regulator</fullName>
    </submittedName>
</protein>
<dbReference type="AlphaFoldDB" id="A0A1M7S0V1"/>
<dbReference type="InterPro" id="IPR036390">
    <property type="entry name" value="WH_DNA-bd_sf"/>
</dbReference>
<name>A0A1M7S0V1_9RHOB</name>
<keyword evidence="6" id="KW-0804">Transcription</keyword>
<dbReference type="OrthoDB" id="9801127at2"/>
<dbReference type="RefSeq" id="WP_072745944.1">
    <property type="nucleotide sequence ID" value="NZ_FOHL01000002.1"/>
</dbReference>
<dbReference type="Pfam" id="PF01475">
    <property type="entry name" value="FUR"/>
    <property type="match status" value="1"/>
</dbReference>
<evidence type="ECO:0000313" key="8">
    <source>
        <dbReference type="EMBL" id="SHN51974.1"/>
    </source>
</evidence>
<keyword evidence="4" id="KW-0805">Transcription regulation</keyword>
<evidence type="ECO:0000256" key="5">
    <source>
        <dbReference type="ARBA" id="ARBA00023125"/>
    </source>
</evidence>
<dbReference type="GO" id="GO:0008270">
    <property type="term" value="F:zinc ion binding"/>
    <property type="evidence" value="ECO:0007669"/>
    <property type="project" value="TreeGrafter"/>
</dbReference>
<dbReference type="PANTHER" id="PTHR33202:SF6">
    <property type="entry name" value="ZINC UPTAKE REGULATION PROTEIN"/>
    <property type="match status" value="1"/>
</dbReference>
<accession>A0A1M7S0V1</accession>
<dbReference type="GO" id="GO:0003700">
    <property type="term" value="F:DNA-binding transcription factor activity"/>
    <property type="evidence" value="ECO:0007669"/>
    <property type="project" value="InterPro"/>
</dbReference>
<dbReference type="GO" id="GO:0000976">
    <property type="term" value="F:transcription cis-regulatory region binding"/>
    <property type="evidence" value="ECO:0007669"/>
    <property type="project" value="TreeGrafter"/>
</dbReference>
<feature type="binding site" evidence="7">
    <location>
        <position position="167"/>
    </location>
    <ligand>
        <name>Zn(2+)</name>
        <dbReference type="ChEBI" id="CHEBI:29105"/>
    </ligand>
</feature>
<dbReference type="STRING" id="1189325.SAMN04488119_102135"/>
<evidence type="ECO:0000256" key="2">
    <source>
        <dbReference type="ARBA" id="ARBA00022491"/>
    </source>
</evidence>
<evidence type="ECO:0000313" key="9">
    <source>
        <dbReference type="Proteomes" id="UP000184066"/>
    </source>
</evidence>
<sequence>MPASHPPAGAPPARSAAFRAHDHEACRAAALRAAQAACAGSGAGRLTPARRRVLEILLESHAALGAYEILDRLRAEGRNARPPAAYRALDFLVAQGLVHRIERLNAFVACAFPGRDHAPAFLVCRACRRVAETAAPGAVAELDAAAGRARFALESLSLEAEGLCPECAPRQGPRQEERP</sequence>
<comment type="similarity">
    <text evidence="1">Belongs to the Fur family.</text>
</comment>
<dbReference type="EMBL" id="FRDL01000001">
    <property type="protein sequence ID" value="SHN51974.1"/>
    <property type="molecule type" value="Genomic_DNA"/>
</dbReference>
<reference evidence="8 9" key="1">
    <citation type="submission" date="2016-12" db="EMBL/GenBank/DDBJ databases">
        <authorList>
            <person name="Song W.-J."/>
            <person name="Kurnit D.M."/>
        </authorList>
    </citation>
    <scope>NUCLEOTIDE SEQUENCE [LARGE SCALE GENOMIC DNA]</scope>
    <source>
        <strain evidence="8 9">CGMCC 1.10808</strain>
    </source>
</reference>
<dbReference type="SUPFAM" id="SSF46785">
    <property type="entry name" value="Winged helix' DNA-binding domain"/>
    <property type="match status" value="1"/>
</dbReference>
<dbReference type="InterPro" id="IPR036388">
    <property type="entry name" value="WH-like_DNA-bd_sf"/>
</dbReference>
<evidence type="ECO:0000256" key="1">
    <source>
        <dbReference type="ARBA" id="ARBA00007957"/>
    </source>
</evidence>
<dbReference type="PANTHER" id="PTHR33202">
    <property type="entry name" value="ZINC UPTAKE REGULATION PROTEIN"/>
    <property type="match status" value="1"/>
</dbReference>
<comment type="cofactor">
    <cofactor evidence="7">
        <name>Zn(2+)</name>
        <dbReference type="ChEBI" id="CHEBI:29105"/>
    </cofactor>
    <text evidence="7">Binds 1 zinc ion per subunit.</text>
</comment>
<proteinExistence type="inferred from homology"/>
<dbReference type="Gene3D" id="1.10.10.10">
    <property type="entry name" value="Winged helix-like DNA-binding domain superfamily/Winged helix DNA-binding domain"/>
    <property type="match status" value="1"/>
</dbReference>
<keyword evidence="5" id="KW-0238">DNA-binding</keyword>
<evidence type="ECO:0000256" key="4">
    <source>
        <dbReference type="ARBA" id="ARBA00023015"/>
    </source>
</evidence>
<dbReference type="Gene3D" id="3.30.1490.190">
    <property type="match status" value="1"/>
</dbReference>
<dbReference type="GO" id="GO:1900376">
    <property type="term" value="P:regulation of secondary metabolite biosynthetic process"/>
    <property type="evidence" value="ECO:0007669"/>
    <property type="project" value="TreeGrafter"/>
</dbReference>
<evidence type="ECO:0000256" key="3">
    <source>
        <dbReference type="ARBA" id="ARBA00022833"/>
    </source>
</evidence>
<dbReference type="InterPro" id="IPR043135">
    <property type="entry name" value="Fur_C"/>
</dbReference>
<gene>
    <name evidence="8" type="ORF">SAMN05216200_101383</name>
</gene>
<organism evidence="8 9">
    <name type="scientific">Oceanicella actignis</name>
    <dbReference type="NCBI Taxonomy" id="1189325"/>
    <lineage>
        <taxon>Bacteria</taxon>
        <taxon>Pseudomonadati</taxon>
        <taxon>Pseudomonadota</taxon>
        <taxon>Alphaproteobacteria</taxon>
        <taxon>Rhodobacterales</taxon>
        <taxon>Paracoccaceae</taxon>
        <taxon>Oceanicella</taxon>
    </lineage>
</organism>
<feature type="binding site" evidence="7">
    <location>
        <position position="164"/>
    </location>
    <ligand>
        <name>Zn(2+)</name>
        <dbReference type="ChEBI" id="CHEBI:29105"/>
    </ligand>
</feature>
<keyword evidence="3 7" id="KW-0862">Zinc</keyword>
<keyword evidence="7" id="KW-0479">Metal-binding</keyword>
<keyword evidence="2" id="KW-0678">Repressor</keyword>
<evidence type="ECO:0000256" key="7">
    <source>
        <dbReference type="PIRSR" id="PIRSR602481-1"/>
    </source>
</evidence>
<dbReference type="GO" id="GO:0045892">
    <property type="term" value="P:negative regulation of DNA-templated transcription"/>
    <property type="evidence" value="ECO:0007669"/>
    <property type="project" value="TreeGrafter"/>
</dbReference>
<dbReference type="GO" id="GO:0005829">
    <property type="term" value="C:cytosol"/>
    <property type="evidence" value="ECO:0007669"/>
    <property type="project" value="TreeGrafter"/>
</dbReference>
<dbReference type="Proteomes" id="UP000184066">
    <property type="component" value="Unassembled WGS sequence"/>
</dbReference>
<evidence type="ECO:0000256" key="6">
    <source>
        <dbReference type="ARBA" id="ARBA00023163"/>
    </source>
</evidence>